<dbReference type="Gene3D" id="3.40.50.150">
    <property type="entry name" value="Vaccinia Virus protein VP39"/>
    <property type="match status" value="1"/>
</dbReference>
<dbReference type="InParanoid" id="A0A2J6TBZ1"/>
<keyword evidence="3" id="KW-0949">S-adenosyl-L-methionine</keyword>
<proteinExistence type="predicted"/>
<name>A0A2J6TBZ1_9HELO</name>
<feature type="domain" description="O-methyltransferase C-terminal" evidence="4">
    <location>
        <begin position="6"/>
        <end position="134"/>
    </location>
</feature>
<sequence length="138" mass="15375">GGGHECMAIVEKFLDLEGRMALQDLPKVVEHASVGERIEKMGNDYLTVRQIKGARRYNMCQILHSYNGEVAIRILKARLPATSADSVPLIDDKAISDEKVSGAPSVFLTMLAMFKGVERREAQWRKLLDDAGYRVNAL</sequence>
<dbReference type="PANTHER" id="PTHR43712">
    <property type="entry name" value="PUTATIVE (AFU_ORTHOLOGUE AFUA_4G14580)-RELATED"/>
    <property type="match status" value="1"/>
</dbReference>
<accession>A0A2J6TBZ1</accession>
<evidence type="ECO:0000313" key="5">
    <source>
        <dbReference type="EMBL" id="PMD60482.1"/>
    </source>
</evidence>
<dbReference type="GO" id="GO:0032259">
    <property type="term" value="P:methylation"/>
    <property type="evidence" value="ECO:0007669"/>
    <property type="project" value="UniProtKB-KW"/>
</dbReference>
<evidence type="ECO:0000256" key="2">
    <source>
        <dbReference type="ARBA" id="ARBA00022679"/>
    </source>
</evidence>
<reference evidence="5 6" key="1">
    <citation type="submission" date="2016-04" db="EMBL/GenBank/DDBJ databases">
        <title>A degradative enzymes factory behind the ericoid mycorrhizal symbiosis.</title>
        <authorList>
            <consortium name="DOE Joint Genome Institute"/>
            <person name="Martino E."/>
            <person name="Morin E."/>
            <person name="Grelet G."/>
            <person name="Kuo A."/>
            <person name="Kohler A."/>
            <person name="Daghino S."/>
            <person name="Barry K."/>
            <person name="Choi C."/>
            <person name="Cichocki N."/>
            <person name="Clum A."/>
            <person name="Copeland A."/>
            <person name="Hainaut M."/>
            <person name="Haridas S."/>
            <person name="Labutti K."/>
            <person name="Lindquist E."/>
            <person name="Lipzen A."/>
            <person name="Khouja H.-R."/>
            <person name="Murat C."/>
            <person name="Ohm R."/>
            <person name="Olson A."/>
            <person name="Spatafora J."/>
            <person name="Veneault-Fourrey C."/>
            <person name="Henrissat B."/>
            <person name="Grigoriev I."/>
            <person name="Martin F."/>
            <person name="Perotto S."/>
        </authorList>
    </citation>
    <scope>NUCLEOTIDE SEQUENCE [LARGE SCALE GENOMIC DNA]</scope>
    <source>
        <strain evidence="5 6">E</strain>
    </source>
</reference>
<dbReference type="InterPro" id="IPR029063">
    <property type="entry name" value="SAM-dependent_MTases_sf"/>
</dbReference>
<dbReference type="InterPro" id="IPR016461">
    <property type="entry name" value="COMT-like"/>
</dbReference>
<organism evidence="5 6">
    <name type="scientific">Hyaloscypha bicolor E</name>
    <dbReference type="NCBI Taxonomy" id="1095630"/>
    <lineage>
        <taxon>Eukaryota</taxon>
        <taxon>Fungi</taxon>
        <taxon>Dikarya</taxon>
        <taxon>Ascomycota</taxon>
        <taxon>Pezizomycotina</taxon>
        <taxon>Leotiomycetes</taxon>
        <taxon>Helotiales</taxon>
        <taxon>Hyaloscyphaceae</taxon>
        <taxon>Hyaloscypha</taxon>
        <taxon>Hyaloscypha bicolor</taxon>
    </lineage>
</organism>
<keyword evidence="6" id="KW-1185">Reference proteome</keyword>
<dbReference type="RefSeq" id="XP_024737386.1">
    <property type="nucleotide sequence ID" value="XM_024874736.1"/>
</dbReference>
<dbReference type="PROSITE" id="PS51683">
    <property type="entry name" value="SAM_OMT_II"/>
    <property type="match status" value="1"/>
</dbReference>
<keyword evidence="2 5" id="KW-0808">Transferase</keyword>
<evidence type="ECO:0000313" key="6">
    <source>
        <dbReference type="Proteomes" id="UP000235371"/>
    </source>
</evidence>
<dbReference type="GO" id="GO:0008171">
    <property type="term" value="F:O-methyltransferase activity"/>
    <property type="evidence" value="ECO:0007669"/>
    <property type="project" value="InterPro"/>
</dbReference>
<dbReference type="InterPro" id="IPR001077">
    <property type="entry name" value="COMT_C"/>
</dbReference>
<feature type="non-terminal residue" evidence="5">
    <location>
        <position position="1"/>
    </location>
</feature>
<gene>
    <name evidence="5" type="ORF">K444DRAFT_528555</name>
</gene>
<dbReference type="SUPFAM" id="SSF53335">
    <property type="entry name" value="S-adenosyl-L-methionine-dependent methyltransferases"/>
    <property type="match status" value="1"/>
</dbReference>
<dbReference type="GeneID" id="36582816"/>
<dbReference type="EMBL" id="KZ613790">
    <property type="protein sequence ID" value="PMD60482.1"/>
    <property type="molecule type" value="Genomic_DNA"/>
</dbReference>
<protein>
    <submittedName>
        <fullName evidence="5">S-adenosyl-L-methionine-dependent methyltransferase</fullName>
    </submittedName>
</protein>
<keyword evidence="1 5" id="KW-0489">Methyltransferase</keyword>
<dbReference type="Pfam" id="PF00891">
    <property type="entry name" value="Methyltransf_2"/>
    <property type="match status" value="1"/>
</dbReference>
<evidence type="ECO:0000256" key="1">
    <source>
        <dbReference type="ARBA" id="ARBA00022603"/>
    </source>
</evidence>
<evidence type="ECO:0000259" key="4">
    <source>
        <dbReference type="Pfam" id="PF00891"/>
    </source>
</evidence>
<dbReference type="OrthoDB" id="2410195at2759"/>
<dbReference type="Proteomes" id="UP000235371">
    <property type="component" value="Unassembled WGS sequence"/>
</dbReference>
<dbReference type="PANTHER" id="PTHR43712:SF2">
    <property type="entry name" value="O-METHYLTRANSFERASE CICE"/>
    <property type="match status" value="1"/>
</dbReference>
<dbReference type="AlphaFoldDB" id="A0A2J6TBZ1"/>
<evidence type="ECO:0000256" key="3">
    <source>
        <dbReference type="ARBA" id="ARBA00022691"/>
    </source>
</evidence>